<reference evidence="1" key="1">
    <citation type="journal article" date="2020" name="Stud. Mycol.">
        <title>101 Dothideomycetes genomes: a test case for predicting lifestyles and emergence of pathogens.</title>
        <authorList>
            <person name="Haridas S."/>
            <person name="Albert R."/>
            <person name="Binder M."/>
            <person name="Bloem J."/>
            <person name="Labutti K."/>
            <person name="Salamov A."/>
            <person name="Andreopoulos B."/>
            <person name="Baker S."/>
            <person name="Barry K."/>
            <person name="Bills G."/>
            <person name="Bluhm B."/>
            <person name="Cannon C."/>
            <person name="Castanera R."/>
            <person name="Culley D."/>
            <person name="Daum C."/>
            <person name="Ezra D."/>
            <person name="Gonzalez J."/>
            <person name="Henrissat B."/>
            <person name="Kuo A."/>
            <person name="Liang C."/>
            <person name="Lipzen A."/>
            <person name="Lutzoni F."/>
            <person name="Magnuson J."/>
            <person name="Mondo S."/>
            <person name="Nolan M."/>
            <person name="Ohm R."/>
            <person name="Pangilinan J."/>
            <person name="Park H.-J."/>
            <person name="Ramirez L."/>
            <person name="Alfaro M."/>
            <person name="Sun H."/>
            <person name="Tritt A."/>
            <person name="Yoshinaga Y."/>
            <person name="Zwiers L.-H."/>
            <person name="Turgeon B."/>
            <person name="Goodwin S."/>
            <person name="Spatafora J."/>
            <person name="Crous P."/>
            <person name="Grigoriev I."/>
        </authorList>
    </citation>
    <scope>NUCLEOTIDE SEQUENCE</scope>
    <source>
        <strain evidence="1">CBS 525.71</strain>
    </source>
</reference>
<evidence type="ECO:0000313" key="1">
    <source>
        <dbReference type="EMBL" id="KAF2632219.1"/>
    </source>
</evidence>
<comment type="caution">
    <text evidence="1">The sequence shown here is derived from an EMBL/GenBank/DDBJ whole genome shotgun (WGS) entry which is preliminary data.</text>
</comment>
<organism evidence="1 2">
    <name type="scientific">Macroventuria anomochaeta</name>
    <dbReference type="NCBI Taxonomy" id="301207"/>
    <lineage>
        <taxon>Eukaryota</taxon>
        <taxon>Fungi</taxon>
        <taxon>Dikarya</taxon>
        <taxon>Ascomycota</taxon>
        <taxon>Pezizomycotina</taxon>
        <taxon>Dothideomycetes</taxon>
        <taxon>Pleosporomycetidae</taxon>
        <taxon>Pleosporales</taxon>
        <taxon>Pleosporineae</taxon>
        <taxon>Didymellaceae</taxon>
        <taxon>Macroventuria</taxon>
    </lineage>
</organism>
<protein>
    <submittedName>
        <fullName evidence="1">Uncharacterized protein</fullName>
    </submittedName>
</protein>
<keyword evidence="2" id="KW-1185">Reference proteome</keyword>
<dbReference type="EMBL" id="MU006703">
    <property type="protein sequence ID" value="KAF2632219.1"/>
    <property type="molecule type" value="Genomic_DNA"/>
</dbReference>
<proteinExistence type="predicted"/>
<name>A0ACB6SFY2_9PLEO</name>
<gene>
    <name evidence="1" type="ORF">BU25DRAFT_454575</name>
</gene>
<sequence>MTRNDCHQYTRHNGSGQRPFPQGSNYYYSAADRVNHESTYQSNVARDVAYSHQSGSDTYCYPQELEVDTHGSHASNQQHSSPPPQAYYGEASRCWRSVNPNIQQITTAPALTYNYSSIPAPIQTYSNPSYAAMGTEKRRPTQPKLEILDCISPPTSGRVRYEQQGQRAGHWDGVAYFR</sequence>
<accession>A0ACB6SFY2</accession>
<evidence type="ECO:0000313" key="2">
    <source>
        <dbReference type="Proteomes" id="UP000799754"/>
    </source>
</evidence>
<dbReference type="Proteomes" id="UP000799754">
    <property type="component" value="Unassembled WGS sequence"/>
</dbReference>